<keyword evidence="10" id="KW-1185">Reference proteome</keyword>
<evidence type="ECO:0000313" key="9">
    <source>
        <dbReference type="EMBL" id="KAJ1527215.1"/>
    </source>
</evidence>
<accession>A0AAV7XM46</accession>
<evidence type="ECO:0000256" key="3">
    <source>
        <dbReference type="ARBA" id="ARBA00022846"/>
    </source>
</evidence>
<comment type="function">
    <text evidence="7">Microtubule inner protein (MIP) part of the dynein-decorated doublet microtubules (DMTs) in cilia axoneme, which is required for motile cilia beating.</text>
</comment>
<keyword evidence="4" id="KW-0969">Cilium</keyword>
<dbReference type="AlphaFoldDB" id="A0AAV7XM46"/>
<comment type="caution">
    <text evidence="9">The sequence shown here is derived from an EMBL/GenBank/DDBJ whole genome shotgun (WGS) entry which is preliminary data.</text>
</comment>
<dbReference type="InterPro" id="IPR037662">
    <property type="entry name" value="CFAP68/107"/>
</dbReference>
<reference evidence="9" key="1">
    <citation type="submission" date="2022-12" db="EMBL/GenBank/DDBJ databases">
        <title>Chromosome-level genome assembly of the bean flower thrips Megalurothrips usitatus.</title>
        <authorList>
            <person name="Ma L."/>
            <person name="Liu Q."/>
            <person name="Li H."/>
            <person name="Cai W."/>
        </authorList>
    </citation>
    <scope>NUCLEOTIDE SEQUENCE</scope>
    <source>
        <strain evidence="9">Cailab_2022a</strain>
    </source>
</reference>
<evidence type="ECO:0000256" key="4">
    <source>
        <dbReference type="ARBA" id="ARBA00023069"/>
    </source>
</evidence>
<dbReference type="GO" id="GO:0030317">
    <property type="term" value="P:flagellated sperm motility"/>
    <property type="evidence" value="ECO:0007669"/>
    <property type="project" value="InterPro"/>
</dbReference>
<comment type="subunit">
    <text evidence="8">Microtubule inner protein component of sperm flagellar doublet microtubules.</text>
</comment>
<evidence type="ECO:0000256" key="5">
    <source>
        <dbReference type="ARBA" id="ARBA00023212"/>
    </source>
</evidence>
<evidence type="ECO:0000256" key="1">
    <source>
        <dbReference type="ARBA" id="ARBA00004611"/>
    </source>
</evidence>
<organism evidence="9 10">
    <name type="scientific">Megalurothrips usitatus</name>
    <name type="common">bean blossom thrips</name>
    <dbReference type="NCBI Taxonomy" id="439358"/>
    <lineage>
        <taxon>Eukaryota</taxon>
        <taxon>Metazoa</taxon>
        <taxon>Ecdysozoa</taxon>
        <taxon>Arthropoda</taxon>
        <taxon>Hexapoda</taxon>
        <taxon>Insecta</taxon>
        <taxon>Pterygota</taxon>
        <taxon>Neoptera</taxon>
        <taxon>Paraneoptera</taxon>
        <taxon>Thysanoptera</taxon>
        <taxon>Terebrantia</taxon>
        <taxon>Thripoidea</taxon>
        <taxon>Thripidae</taxon>
        <taxon>Megalurothrips</taxon>
    </lineage>
</organism>
<dbReference type="PANTHER" id="PTHR31180">
    <property type="entry name" value="CILIA- AND FLAGELLA-ASSOCIATED PROTEIN 107-RELATED"/>
    <property type="match status" value="1"/>
</dbReference>
<keyword evidence="5" id="KW-0206">Cytoskeleton</keyword>
<dbReference type="Pfam" id="PF22595">
    <property type="entry name" value="CFAP107"/>
    <property type="match status" value="1"/>
</dbReference>
<evidence type="ECO:0000313" key="10">
    <source>
        <dbReference type="Proteomes" id="UP001075354"/>
    </source>
</evidence>
<evidence type="ECO:0000256" key="7">
    <source>
        <dbReference type="ARBA" id="ARBA00035003"/>
    </source>
</evidence>
<name>A0AAV7XM46_9NEOP</name>
<dbReference type="InterPro" id="IPR054709">
    <property type="entry name" value="CFAP107"/>
</dbReference>
<evidence type="ECO:0000256" key="6">
    <source>
        <dbReference type="ARBA" id="ARBA00023273"/>
    </source>
</evidence>
<evidence type="ECO:0000256" key="8">
    <source>
        <dbReference type="ARBA" id="ARBA00046435"/>
    </source>
</evidence>
<gene>
    <name evidence="9" type="ORF">ONE63_008742</name>
</gene>
<keyword evidence="6" id="KW-0966">Cell projection</keyword>
<sequence length="312" mass="34744">MPLPPSTASTKTSFVDSVPLLPIKQETRDLVVTEPRYNDGVLEGMWRDRRIEKTTPCLPPFRGCSVYTTSYKQHEHDAYRDDSASQAAWEHRAGAEGVHRAILLESSGPQCRENFTTTTDLMHHWRPQACPRARAFNSSHLEWLPSQDLLPCVGNLTQYGLKELAAARWAEERAQARSGNVTSHRAHFHVPCEAHRETSRRAVSRLFSSKLHGNNNILDGQLFRGQKVLVVPGVQVGEYPVDVCRQRLPIVPELPTEDPPVLRAPDKACGAHPFPGCCTGVRRCRRVPGGTAATEPAPPFYMASYKPPTVSL</sequence>
<protein>
    <submittedName>
        <fullName evidence="9">Uncharacterized protein</fullName>
    </submittedName>
</protein>
<comment type="subcellular location">
    <subcellularLocation>
        <location evidence="1">Cytoplasm</location>
        <location evidence="1">Cytoskeleton</location>
        <location evidence="1">Flagellum axoneme</location>
    </subcellularLocation>
</comment>
<dbReference type="Proteomes" id="UP001075354">
    <property type="component" value="Chromosome 6"/>
</dbReference>
<evidence type="ECO:0000256" key="2">
    <source>
        <dbReference type="ARBA" id="ARBA00022490"/>
    </source>
</evidence>
<keyword evidence="3" id="KW-0282">Flagellum</keyword>
<dbReference type="GO" id="GO:0005879">
    <property type="term" value="C:axonemal microtubule"/>
    <property type="evidence" value="ECO:0007669"/>
    <property type="project" value="TreeGrafter"/>
</dbReference>
<proteinExistence type="predicted"/>
<dbReference type="PANTHER" id="PTHR31180:SF2">
    <property type="entry name" value="CILIA- AND FLAGELLA-ASSOCIATED PROTEIN 107"/>
    <property type="match status" value="1"/>
</dbReference>
<keyword evidence="2" id="KW-0963">Cytoplasm</keyword>
<dbReference type="EMBL" id="JAPTSV010000006">
    <property type="protein sequence ID" value="KAJ1527215.1"/>
    <property type="molecule type" value="Genomic_DNA"/>
</dbReference>